<comment type="caution">
    <text evidence="3">The sequence shown here is derived from an EMBL/GenBank/DDBJ whole genome shotgun (WGS) entry which is preliminary data.</text>
</comment>
<keyword evidence="4" id="KW-1185">Reference proteome</keyword>
<gene>
    <name evidence="3" type="ORF">C5L14_17325</name>
</gene>
<name>A0A2S9Q9J2_9HYPH</name>
<dbReference type="RefSeq" id="WP_105863318.1">
    <property type="nucleotide sequence ID" value="NZ_PUEJ01000006.1"/>
</dbReference>
<evidence type="ECO:0000259" key="2">
    <source>
        <dbReference type="PROSITE" id="PS51819"/>
    </source>
</evidence>
<proteinExistence type="predicted"/>
<dbReference type="Pfam" id="PF00903">
    <property type="entry name" value="Glyoxalase"/>
    <property type="match status" value="2"/>
</dbReference>
<dbReference type="OrthoDB" id="9792626at2"/>
<dbReference type="PANTHER" id="PTHR43279">
    <property type="entry name" value="CATECHOL-2,3-DIOXYGENASE"/>
    <property type="match status" value="1"/>
</dbReference>
<organism evidence="3 4">
    <name type="scientific">Labrys okinawensis</name>
    <dbReference type="NCBI Taxonomy" id="346911"/>
    <lineage>
        <taxon>Bacteria</taxon>
        <taxon>Pseudomonadati</taxon>
        <taxon>Pseudomonadota</taxon>
        <taxon>Alphaproteobacteria</taxon>
        <taxon>Hyphomicrobiales</taxon>
        <taxon>Xanthobacteraceae</taxon>
        <taxon>Labrys</taxon>
    </lineage>
</organism>
<dbReference type="InterPro" id="IPR029068">
    <property type="entry name" value="Glyas_Bleomycin-R_OHBP_Dase"/>
</dbReference>
<dbReference type="Proteomes" id="UP000237682">
    <property type="component" value="Unassembled WGS sequence"/>
</dbReference>
<dbReference type="SUPFAM" id="SSF54593">
    <property type="entry name" value="Glyoxalase/Bleomycin resistance protein/Dihydroxybiphenyl dioxygenase"/>
    <property type="match status" value="2"/>
</dbReference>
<dbReference type="InterPro" id="IPR037523">
    <property type="entry name" value="VOC_core"/>
</dbReference>
<feature type="repeat" description="TPR" evidence="1">
    <location>
        <begin position="4"/>
        <end position="37"/>
    </location>
</feature>
<dbReference type="InterPro" id="IPR019734">
    <property type="entry name" value="TPR_rpt"/>
</dbReference>
<sequence>MSASDAPLSIGAVSLTVHDLDAASRFYEQAIGLQPLSSEAGLRRLGAGDAVLLELRHDPQARRRSPREAGLFHTAFLLPSRADLGRWLKHVVETRLPLQGASDHLVSEAIYLSDPEGNGIEVYADRPRSAWTVDGGTVAMSTERLDVQDVIAEAGTTRWQGYPAGGIVGHVHLQVGAIEPADAFFGGVLGFDLTARYPGASFFATGGYHHHLAANIWNSRGAGERAFPSTGLAEVEMIAADEEILAALRNRVQAAGVAIREKAGGFALHDPWGTSFSVVTRKG</sequence>
<keyword evidence="1" id="KW-0802">TPR repeat</keyword>
<dbReference type="AlphaFoldDB" id="A0A2S9Q9J2"/>
<evidence type="ECO:0000256" key="1">
    <source>
        <dbReference type="PROSITE-ProRule" id="PRU00339"/>
    </source>
</evidence>
<accession>A0A2S9Q9J2</accession>
<protein>
    <submittedName>
        <fullName evidence="3">Glyoxalase</fullName>
    </submittedName>
</protein>
<dbReference type="CDD" id="cd16359">
    <property type="entry name" value="VOC_BsCatE_like_C"/>
    <property type="match status" value="1"/>
</dbReference>
<dbReference type="Gene3D" id="3.10.180.10">
    <property type="entry name" value="2,3-Dihydroxybiphenyl 1,2-Dioxygenase, domain 1"/>
    <property type="match status" value="2"/>
</dbReference>
<reference evidence="3 4" key="1">
    <citation type="submission" date="2018-02" db="EMBL/GenBank/DDBJ databases">
        <title>Whole genome sequencing of endophytic bacterium.</title>
        <authorList>
            <person name="Eedara R."/>
            <person name="Podile A.R."/>
        </authorList>
    </citation>
    <scope>NUCLEOTIDE SEQUENCE [LARGE SCALE GENOMIC DNA]</scope>
    <source>
        <strain evidence="3 4">RP1T</strain>
    </source>
</reference>
<dbReference type="PROSITE" id="PS50005">
    <property type="entry name" value="TPR"/>
    <property type="match status" value="1"/>
</dbReference>
<dbReference type="EMBL" id="PUEJ01000006">
    <property type="protein sequence ID" value="PRH86019.1"/>
    <property type="molecule type" value="Genomic_DNA"/>
</dbReference>
<evidence type="ECO:0000313" key="4">
    <source>
        <dbReference type="Proteomes" id="UP000237682"/>
    </source>
</evidence>
<dbReference type="InterPro" id="IPR004360">
    <property type="entry name" value="Glyas_Fos-R_dOase_dom"/>
</dbReference>
<feature type="domain" description="VOC" evidence="2">
    <location>
        <begin position="167"/>
        <end position="281"/>
    </location>
</feature>
<dbReference type="PANTHER" id="PTHR43279:SF1">
    <property type="entry name" value="CATECHOL-2,3-DIOXYGENASE"/>
    <property type="match status" value="1"/>
</dbReference>
<evidence type="ECO:0000313" key="3">
    <source>
        <dbReference type="EMBL" id="PRH86019.1"/>
    </source>
</evidence>
<dbReference type="PROSITE" id="PS51819">
    <property type="entry name" value="VOC"/>
    <property type="match status" value="2"/>
</dbReference>
<feature type="domain" description="VOC" evidence="2">
    <location>
        <begin position="9"/>
        <end position="125"/>
    </location>
</feature>